<comment type="caution">
    <text evidence="1">The sequence shown here is derived from an EMBL/GenBank/DDBJ whole genome shotgun (WGS) entry which is preliminary data.</text>
</comment>
<proteinExistence type="predicted"/>
<gene>
    <name evidence="1" type="ORF">PoB_004182100</name>
</gene>
<accession>A0AAV4B906</accession>
<dbReference type="AlphaFoldDB" id="A0AAV4B906"/>
<reference evidence="1 2" key="1">
    <citation type="journal article" date="2021" name="Elife">
        <title>Chloroplast acquisition without the gene transfer in kleptoplastic sea slugs, Plakobranchus ocellatus.</title>
        <authorList>
            <person name="Maeda T."/>
            <person name="Takahashi S."/>
            <person name="Yoshida T."/>
            <person name="Shimamura S."/>
            <person name="Takaki Y."/>
            <person name="Nagai Y."/>
            <person name="Toyoda A."/>
            <person name="Suzuki Y."/>
            <person name="Arimoto A."/>
            <person name="Ishii H."/>
            <person name="Satoh N."/>
            <person name="Nishiyama T."/>
            <person name="Hasebe M."/>
            <person name="Maruyama T."/>
            <person name="Minagawa J."/>
            <person name="Obokata J."/>
            <person name="Shigenobu S."/>
        </authorList>
    </citation>
    <scope>NUCLEOTIDE SEQUENCE [LARGE SCALE GENOMIC DNA]</scope>
</reference>
<evidence type="ECO:0008006" key="3">
    <source>
        <dbReference type="Google" id="ProtNLM"/>
    </source>
</evidence>
<evidence type="ECO:0000313" key="1">
    <source>
        <dbReference type="EMBL" id="GFO15316.1"/>
    </source>
</evidence>
<evidence type="ECO:0000313" key="2">
    <source>
        <dbReference type="Proteomes" id="UP000735302"/>
    </source>
</evidence>
<keyword evidence="2" id="KW-1185">Reference proteome</keyword>
<organism evidence="1 2">
    <name type="scientific">Plakobranchus ocellatus</name>
    <dbReference type="NCBI Taxonomy" id="259542"/>
    <lineage>
        <taxon>Eukaryota</taxon>
        <taxon>Metazoa</taxon>
        <taxon>Spiralia</taxon>
        <taxon>Lophotrochozoa</taxon>
        <taxon>Mollusca</taxon>
        <taxon>Gastropoda</taxon>
        <taxon>Heterobranchia</taxon>
        <taxon>Euthyneura</taxon>
        <taxon>Panpulmonata</taxon>
        <taxon>Sacoglossa</taxon>
        <taxon>Placobranchoidea</taxon>
        <taxon>Plakobranchidae</taxon>
        <taxon>Plakobranchus</taxon>
    </lineage>
</organism>
<dbReference type="Proteomes" id="UP000735302">
    <property type="component" value="Unassembled WGS sequence"/>
</dbReference>
<protein>
    <recommendedName>
        <fullName evidence="3">Single domain-containing protein</fullName>
    </recommendedName>
</protein>
<dbReference type="EMBL" id="BLXT01004605">
    <property type="protein sequence ID" value="GFO15316.1"/>
    <property type="molecule type" value="Genomic_DNA"/>
</dbReference>
<sequence>MSCLKQTLAIMFLHSNPFSVYLLKSSSYPWSSSYTLRTKLPAEEELCCSGVLGYASDNVSSNFPCQRRPCCNDTEVHAVVSVDHALGFRFQCMAEKSIRVLCYENGVEVRTSNQDPDFVPRACCPGLMFEVVLNQWYAALVVKCVEMDRSRLRTTAAAAVSSRTRGDREAGIS</sequence>
<name>A0AAV4B906_9GAST</name>